<accession>A0ABC9BM84</accession>
<dbReference type="SUPFAM" id="SSF52058">
    <property type="entry name" value="L domain-like"/>
    <property type="match status" value="1"/>
</dbReference>
<evidence type="ECO:0000256" key="1">
    <source>
        <dbReference type="ARBA" id="ARBA00022737"/>
    </source>
</evidence>
<evidence type="ECO:0008006" key="8">
    <source>
        <dbReference type="Google" id="ProtNLM"/>
    </source>
</evidence>
<feature type="domain" description="Disease resistance R13L4/SHOC-2-like LRR" evidence="5">
    <location>
        <begin position="338"/>
        <end position="720"/>
    </location>
</feature>
<sequence>MGQQTGFKKYFRKLKRLKARHEIANQIKELKACVVEASERHKRYKSVDMHSNSSTYCAVDPRLAAFYVEIDELVGIDGPKKHIIEWLTMETNASSAKLRVLSIVGCGGCNVYQMKSLSFEDSKRLLLKRAFGSENLSCTHLGSVPDEILRKCDGLPLAIITISSILADKHAKCEWDRVLHDIGSTFAKNTSAEKMTAILSMSYFDIPCHLRTCLLYLSVFPEDFKIQKQRLINRWSAEGFIHEEEGQTKYEMGERYFNDLINRSMIQPVDVKYGQAEACRVNDIILDYIKCKAVEENFVTSLDAVEHVYSSGYKVRRICVSNHAEENVTIWADTILSHVRSITMFCRKTIKTSLLRSTALRVLDLGDCLYMDNNHIANIEKFFHLKYLSLCSHSITKLTEKIGELQYLQTLDVRLTSIKELPSTITKLQRLAHLYVDYKVRFTDGMIGQMHGLEELREYGVQSYEQGKTLQEFSKLTNLRTLNLRWYFNSFFGTEGRREAEDCHGYVGTLLSSCNLYNLYITDFSRDTYYPLSLDSCHPAASYSLRKLCIKNCIIYKVPNWMGSLGNLMVLKLNGILCVRPEDVEILGAIPSLFYLRLVAVGGTKGRIIINGSNGFRSLKYFSLCIGFCGTALDFQVGSMPKLEHVKLKFGVHKRECLNGASSLGFQNLSSLSKVHVKIYGNCIPDSNYDPTKDENDGAIKWVASAINGAVVTHPNRPTVRFETTPAEVCEHFEYAMRECNQLLGGLLTEWFKIWQIEEQTGQEQTDGLNRRITDEEQQTGEQEEDTYEEEGEEQTAEEKEHEEREGSGSSN</sequence>
<feature type="region of interest" description="Disordered" evidence="3">
    <location>
        <begin position="762"/>
        <end position="812"/>
    </location>
</feature>
<dbReference type="GO" id="GO:0009626">
    <property type="term" value="P:plant-type hypersensitive response"/>
    <property type="evidence" value="ECO:0007669"/>
    <property type="project" value="UniProtKB-ARBA"/>
</dbReference>
<evidence type="ECO:0000259" key="4">
    <source>
        <dbReference type="Pfam" id="PF23559"/>
    </source>
</evidence>
<dbReference type="PANTHER" id="PTHR23155">
    <property type="entry name" value="DISEASE RESISTANCE PROTEIN RP"/>
    <property type="match status" value="1"/>
</dbReference>
<dbReference type="SUPFAM" id="SSF52540">
    <property type="entry name" value="P-loop containing nucleoside triphosphate hydrolases"/>
    <property type="match status" value="1"/>
</dbReference>
<dbReference type="AlphaFoldDB" id="A0ABC9BM84"/>
<dbReference type="InterPro" id="IPR027417">
    <property type="entry name" value="P-loop_NTPase"/>
</dbReference>
<feature type="compositionally biased region" description="Acidic residues" evidence="3">
    <location>
        <begin position="776"/>
        <end position="796"/>
    </location>
</feature>
<dbReference type="EMBL" id="OZ075136">
    <property type="protein sequence ID" value="CAL5003784.1"/>
    <property type="molecule type" value="Genomic_DNA"/>
</dbReference>
<dbReference type="PANTHER" id="PTHR23155:SF1028">
    <property type="entry name" value="OS08G0174800 PROTEIN"/>
    <property type="match status" value="1"/>
</dbReference>
<feature type="compositionally biased region" description="Basic and acidic residues" evidence="3">
    <location>
        <begin position="797"/>
        <end position="812"/>
    </location>
</feature>
<organism evidence="6 7">
    <name type="scientific">Urochloa decumbens</name>
    <dbReference type="NCBI Taxonomy" id="240449"/>
    <lineage>
        <taxon>Eukaryota</taxon>
        <taxon>Viridiplantae</taxon>
        <taxon>Streptophyta</taxon>
        <taxon>Embryophyta</taxon>
        <taxon>Tracheophyta</taxon>
        <taxon>Spermatophyta</taxon>
        <taxon>Magnoliopsida</taxon>
        <taxon>Liliopsida</taxon>
        <taxon>Poales</taxon>
        <taxon>Poaceae</taxon>
        <taxon>PACMAD clade</taxon>
        <taxon>Panicoideae</taxon>
        <taxon>Panicodae</taxon>
        <taxon>Paniceae</taxon>
        <taxon>Melinidinae</taxon>
        <taxon>Urochloa</taxon>
    </lineage>
</organism>
<dbReference type="InterPro" id="IPR055414">
    <property type="entry name" value="LRR_R13L4/SHOC2-like"/>
</dbReference>
<gene>
    <name evidence="6" type="ORF">URODEC1_LOCUS66552</name>
</gene>
<dbReference type="Pfam" id="PF23598">
    <property type="entry name" value="LRR_14"/>
    <property type="match status" value="1"/>
</dbReference>
<keyword evidence="1" id="KW-0677">Repeat</keyword>
<feature type="domain" description="Disease resistance protein winged helix" evidence="4">
    <location>
        <begin position="219"/>
        <end position="287"/>
    </location>
</feature>
<dbReference type="InterPro" id="IPR044974">
    <property type="entry name" value="Disease_R_plants"/>
</dbReference>
<evidence type="ECO:0000256" key="3">
    <source>
        <dbReference type="SAM" id="MobiDB-lite"/>
    </source>
</evidence>
<dbReference type="GO" id="GO:0042742">
    <property type="term" value="P:defense response to bacterium"/>
    <property type="evidence" value="ECO:0007669"/>
    <property type="project" value="UniProtKB-ARBA"/>
</dbReference>
<dbReference type="Proteomes" id="UP001497457">
    <property type="component" value="Chromosome 26rd"/>
</dbReference>
<reference evidence="6" key="1">
    <citation type="submission" date="2024-10" db="EMBL/GenBank/DDBJ databases">
        <authorList>
            <person name="Ryan C."/>
        </authorList>
    </citation>
    <scope>NUCLEOTIDE SEQUENCE [LARGE SCALE GENOMIC DNA]</scope>
</reference>
<evidence type="ECO:0000259" key="5">
    <source>
        <dbReference type="Pfam" id="PF23598"/>
    </source>
</evidence>
<dbReference type="Gene3D" id="3.80.10.10">
    <property type="entry name" value="Ribonuclease Inhibitor"/>
    <property type="match status" value="1"/>
</dbReference>
<dbReference type="Pfam" id="PF23559">
    <property type="entry name" value="WHD_DRP"/>
    <property type="match status" value="1"/>
</dbReference>
<dbReference type="InterPro" id="IPR036388">
    <property type="entry name" value="WH-like_DNA-bd_sf"/>
</dbReference>
<dbReference type="InterPro" id="IPR058922">
    <property type="entry name" value="WHD_DRP"/>
</dbReference>
<dbReference type="InterPro" id="IPR042197">
    <property type="entry name" value="Apaf_helical"/>
</dbReference>
<dbReference type="Gene3D" id="1.10.10.10">
    <property type="entry name" value="Winged helix-like DNA-binding domain superfamily/Winged helix DNA-binding domain"/>
    <property type="match status" value="1"/>
</dbReference>
<name>A0ABC9BM84_9POAL</name>
<dbReference type="GO" id="GO:0002758">
    <property type="term" value="P:innate immune response-activating signaling pathway"/>
    <property type="evidence" value="ECO:0007669"/>
    <property type="project" value="UniProtKB-ARBA"/>
</dbReference>
<proteinExistence type="predicted"/>
<keyword evidence="2" id="KW-0611">Plant defense</keyword>
<dbReference type="FunFam" id="1.10.10.10:FF:000322">
    <property type="entry name" value="Probable disease resistance protein At1g63360"/>
    <property type="match status" value="1"/>
</dbReference>
<evidence type="ECO:0000256" key="2">
    <source>
        <dbReference type="ARBA" id="ARBA00022821"/>
    </source>
</evidence>
<evidence type="ECO:0000313" key="6">
    <source>
        <dbReference type="EMBL" id="CAL5003784.1"/>
    </source>
</evidence>
<dbReference type="Gene3D" id="1.10.8.430">
    <property type="entry name" value="Helical domain of apoptotic protease-activating factors"/>
    <property type="match status" value="1"/>
</dbReference>
<protein>
    <recommendedName>
        <fullName evidence="8">NB-ARC domain-containing protein</fullName>
    </recommendedName>
</protein>
<dbReference type="InterPro" id="IPR032675">
    <property type="entry name" value="LRR_dom_sf"/>
</dbReference>
<evidence type="ECO:0000313" key="7">
    <source>
        <dbReference type="Proteomes" id="UP001497457"/>
    </source>
</evidence>
<keyword evidence="7" id="KW-1185">Reference proteome</keyword>